<sequence length="434" mass="46506">MGFDSYSGVRADWVCETLESPLFTDMNGLRIDPSTFAVRLSLRVGITLLSCLATAVTDTFAEQLLTVPVAGLTETRSLDLVAEEGTIHALLAGRFGKHDGVAYLRSPDGGKSWTEPRRLDRSGDAPVLSRRGNDARLAVRGRRMVAVWQARGELPGTGPLIVAASGDGGETWHRGRNPAVGDPLNNQSYPALAVDGDGSFHLAWLDDREENGNTQGLRYARSPDGIQWSTEATLDPTVCTCCWIRISALRDRSLAVLYRDADPHDMRLLRSSPSGTWLDLGPVAVAGWTFTGCPHCGGGLVATESQEGTVLHSVAWTGKETSPGLYYARSPDLGQHWSPPFSLGDGRSRESDIAARSPSDLAIVFSRASAEGSAIHLVRSGDGGRHWSAPVALTPPDASADHPRVVSTPWGYRAFWTMARPGGGKVLAMAVPTI</sequence>
<evidence type="ECO:0000313" key="1">
    <source>
        <dbReference type="EMBL" id="BBA32447.1"/>
    </source>
</evidence>
<dbReference type="EMBL" id="AP017928">
    <property type="protein sequence ID" value="BBA32447.1"/>
    <property type="molecule type" value="Genomic_DNA"/>
</dbReference>
<dbReference type="KEGG" id="mmai:sS8_0481"/>
<proteinExistence type="predicted"/>
<organism evidence="1 2">
    <name type="scientific">Methylocaldum marinum</name>
    <dbReference type="NCBI Taxonomy" id="1432792"/>
    <lineage>
        <taxon>Bacteria</taxon>
        <taxon>Pseudomonadati</taxon>
        <taxon>Pseudomonadota</taxon>
        <taxon>Gammaproteobacteria</taxon>
        <taxon>Methylococcales</taxon>
        <taxon>Methylococcaceae</taxon>
        <taxon>Methylocaldum</taxon>
    </lineage>
</organism>
<dbReference type="AlphaFoldDB" id="A0A286P475"/>
<gene>
    <name evidence="1" type="ORF">sS8_0481</name>
</gene>
<dbReference type="SUPFAM" id="SSF50939">
    <property type="entry name" value="Sialidases"/>
    <property type="match status" value="1"/>
</dbReference>
<evidence type="ECO:0000313" key="2">
    <source>
        <dbReference type="Proteomes" id="UP000266313"/>
    </source>
</evidence>
<keyword evidence="2" id="KW-1185">Reference proteome</keyword>
<dbReference type="RefSeq" id="WP_119628245.1">
    <property type="nucleotide sequence ID" value="NZ_AP017928.1"/>
</dbReference>
<dbReference type="InterPro" id="IPR036278">
    <property type="entry name" value="Sialidase_sf"/>
</dbReference>
<dbReference type="Proteomes" id="UP000266313">
    <property type="component" value="Chromosome"/>
</dbReference>
<name>A0A286P475_9GAMM</name>
<protein>
    <submittedName>
        <fullName evidence="1">BNR repeat domain protein</fullName>
    </submittedName>
</protein>
<dbReference type="Gene3D" id="2.120.10.10">
    <property type="match status" value="2"/>
</dbReference>
<dbReference type="OrthoDB" id="9764969at2"/>
<dbReference type="CDD" id="cd15482">
    <property type="entry name" value="Sialidase_non-viral"/>
    <property type="match status" value="1"/>
</dbReference>
<accession>A0A286P475</accession>
<reference evidence="1 2" key="1">
    <citation type="submission" date="2016-12" db="EMBL/GenBank/DDBJ databases">
        <title>Genome sequencing of Methylocaldum marinum.</title>
        <authorList>
            <person name="Takeuchi M."/>
            <person name="Kamagata Y."/>
            <person name="Hiraoka S."/>
            <person name="Oshima K."/>
            <person name="Hattori M."/>
            <person name="Iwasaki W."/>
        </authorList>
    </citation>
    <scope>NUCLEOTIDE SEQUENCE [LARGE SCALE GENOMIC DNA]</scope>
    <source>
        <strain evidence="1 2">S8</strain>
    </source>
</reference>